<dbReference type="Proteomes" id="UP000824540">
    <property type="component" value="Unassembled WGS sequence"/>
</dbReference>
<dbReference type="Gene3D" id="3.90.550.50">
    <property type="match status" value="1"/>
</dbReference>
<evidence type="ECO:0000256" key="12">
    <source>
        <dbReference type="ARBA" id="ARBA00023180"/>
    </source>
</evidence>
<comment type="similarity">
    <text evidence="3 13">Belongs to the glycosyltransferase 31 family.</text>
</comment>
<proteinExistence type="inferred from homology"/>
<dbReference type="PANTHER" id="PTHR11214:SF115">
    <property type="entry name" value="HEXOSYLTRANSFERASE"/>
    <property type="match status" value="1"/>
</dbReference>
<evidence type="ECO:0000256" key="3">
    <source>
        <dbReference type="ARBA" id="ARBA00008661"/>
    </source>
</evidence>
<dbReference type="Pfam" id="PF01762">
    <property type="entry name" value="Galactosyl_T"/>
    <property type="match status" value="1"/>
</dbReference>
<evidence type="ECO:0000256" key="6">
    <source>
        <dbReference type="ARBA" id="ARBA00022692"/>
    </source>
</evidence>
<feature type="compositionally biased region" description="Low complexity" evidence="14">
    <location>
        <begin position="54"/>
        <end position="65"/>
    </location>
</feature>
<evidence type="ECO:0000256" key="10">
    <source>
        <dbReference type="ARBA" id="ARBA00023098"/>
    </source>
</evidence>
<evidence type="ECO:0000256" key="9">
    <source>
        <dbReference type="ARBA" id="ARBA00023034"/>
    </source>
</evidence>
<keyword evidence="9 13" id="KW-0333">Golgi apparatus</keyword>
<dbReference type="OrthoDB" id="2139606at2759"/>
<comment type="subcellular location">
    <subcellularLocation>
        <location evidence="1 13">Golgi apparatus membrane</location>
        <topology evidence="1 13">Single-pass type II membrane protein</topology>
    </subcellularLocation>
</comment>
<evidence type="ECO:0000256" key="5">
    <source>
        <dbReference type="ARBA" id="ARBA00022679"/>
    </source>
</evidence>
<dbReference type="EMBL" id="JAFBMS010000073">
    <property type="protein sequence ID" value="KAG9338120.1"/>
    <property type="molecule type" value="Genomic_DNA"/>
</dbReference>
<protein>
    <recommendedName>
        <fullName evidence="13">Hexosyltransferase</fullName>
        <ecNumber evidence="13">2.4.1.-</ecNumber>
    </recommendedName>
</protein>
<comment type="pathway">
    <text evidence="2">Protein modification; protein glycosylation.</text>
</comment>
<feature type="region of interest" description="Disordered" evidence="14">
    <location>
        <begin position="48"/>
        <end position="68"/>
    </location>
</feature>
<evidence type="ECO:0000256" key="1">
    <source>
        <dbReference type="ARBA" id="ARBA00004323"/>
    </source>
</evidence>
<dbReference type="AlphaFoldDB" id="A0A8T2NFQ6"/>
<keyword evidence="10" id="KW-0443">Lipid metabolism</keyword>
<dbReference type="EC" id="2.4.1.-" evidence="13"/>
<gene>
    <name evidence="15" type="ORF">JZ751_027091</name>
</gene>
<keyword evidence="11" id="KW-0472">Membrane</keyword>
<evidence type="ECO:0000256" key="2">
    <source>
        <dbReference type="ARBA" id="ARBA00004922"/>
    </source>
</evidence>
<evidence type="ECO:0000256" key="8">
    <source>
        <dbReference type="ARBA" id="ARBA00022989"/>
    </source>
</evidence>
<dbReference type="GO" id="GO:0006493">
    <property type="term" value="P:protein O-linked glycosylation"/>
    <property type="evidence" value="ECO:0007669"/>
    <property type="project" value="TreeGrafter"/>
</dbReference>
<keyword evidence="5" id="KW-0808">Transferase</keyword>
<evidence type="ECO:0000256" key="14">
    <source>
        <dbReference type="SAM" id="MobiDB-lite"/>
    </source>
</evidence>
<evidence type="ECO:0000313" key="16">
    <source>
        <dbReference type="Proteomes" id="UP000824540"/>
    </source>
</evidence>
<dbReference type="PANTHER" id="PTHR11214">
    <property type="entry name" value="BETA-1,3-N-ACETYLGLUCOSAMINYLTRANSFERASE"/>
    <property type="match status" value="1"/>
</dbReference>
<evidence type="ECO:0000256" key="11">
    <source>
        <dbReference type="ARBA" id="ARBA00023136"/>
    </source>
</evidence>
<accession>A0A8T2NFQ6</accession>
<sequence length="355" mass="40353">MKCSLCCFLVLILCTSILVFIYSGNYTLLFVPHANDWWERISSKNKPRTVPIASQQPSPDPTSSSMTIEPQWEEPGPFHVAYPGKYHFILDEPDACIAQSPFLVLMVPVAPQNLAARDAIRWTWGNESLVLGKTVRLFFMLGLPSGAEAERLQEEVYRERAEHHDLLQSNFLDSYCNLTIKTIMMLEWVASRCPNTPYGMKIDSDMFLNVHNLVAMLQAFSQPQHNYLTGYVGRNRTVVRERKSKWYLPVDVYPENTYPPYTFGFGYVFSIDLAGKIVEASKKIRPLYIEDVHVGLCLKNLGISPTEPSSPSLFKVYPPVPFNRCHYASAITTIMNSPAHLIQCWEDLHKPGPPC</sequence>
<organism evidence="15 16">
    <name type="scientific">Albula glossodonta</name>
    <name type="common">roundjaw bonefish</name>
    <dbReference type="NCBI Taxonomy" id="121402"/>
    <lineage>
        <taxon>Eukaryota</taxon>
        <taxon>Metazoa</taxon>
        <taxon>Chordata</taxon>
        <taxon>Craniata</taxon>
        <taxon>Vertebrata</taxon>
        <taxon>Euteleostomi</taxon>
        <taxon>Actinopterygii</taxon>
        <taxon>Neopterygii</taxon>
        <taxon>Teleostei</taxon>
        <taxon>Albuliformes</taxon>
        <taxon>Albulidae</taxon>
        <taxon>Albula</taxon>
    </lineage>
</organism>
<dbReference type="GO" id="GO:0006629">
    <property type="term" value="P:lipid metabolic process"/>
    <property type="evidence" value="ECO:0007669"/>
    <property type="project" value="UniProtKB-KW"/>
</dbReference>
<comment type="caution">
    <text evidence="15">The sequence shown here is derived from an EMBL/GenBank/DDBJ whole genome shotgun (WGS) entry which is preliminary data.</text>
</comment>
<reference evidence="15" key="1">
    <citation type="thesis" date="2021" institute="BYU ScholarsArchive" country="Provo, UT, USA">
        <title>Applications of and Algorithms for Genome Assembly and Genomic Analyses with an Emphasis on Marine Teleosts.</title>
        <authorList>
            <person name="Pickett B.D."/>
        </authorList>
    </citation>
    <scope>NUCLEOTIDE SEQUENCE</scope>
    <source>
        <strain evidence="15">HI-2016</strain>
    </source>
</reference>
<dbReference type="FunFam" id="3.90.550.50:FF:000001">
    <property type="entry name" value="Hexosyltransferase"/>
    <property type="match status" value="1"/>
</dbReference>
<evidence type="ECO:0000256" key="4">
    <source>
        <dbReference type="ARBA" id="ARBA00022676"/>
    </source>
</evidence>
<dbReference type="InterPro" id="IPR002659">
    <property type="entry name" value="Glyco_trans_31"/>
</dbReference>
<evidence type="ECO:0000313" key="15">
    <source>
        <dbReference type="EMBL" id="KAG9338120.1"/>
    </source>
</evidence>
<evidence type="ECO:0000256" key="13">
    <source>
        <dbReference type="RuleBase" id="RU363063"/>
    </source>
</evidence>
<keyword evidence="7" id="KW-0735">Signal-anchor</keyword>
<keyword evidence="4 13" id="KW-0328">Glycosyltransferase</keyword>
<evidence type="ECO:0000256" key="7">
    <source>
        <dbReference type="ARBA" id="ARBA00022968"/>
    </source>
</evidence>
<keyword evidence="12" id="KW-0325">Glycoprotein</keyword>
<keyword evidence="6" id="KW-0812">Transmembrane</keyword>
<keyword evidence="8" id="KW-1133">Transmembrane helix</keyword>
<keyword evidence="16" id="KW-1185">Reference proteome</keyword>
<dbReference type="GO" id="GO:0000139">
    <property type="term" value="C:Golgi membrane"/>
    <property type="evidence" value="ECO:0007669"/>
    <property type="project" value="UniProtKB-SubCell"/>
</dbReference>
<name>A0A8T2NFQ6_9TELE</name>
<dbReference type="GO" id="GO:0008499">
    <property type="term" value="F:N-acetyl-beta-D-glucosaminide beta-(1,3)-galactosyltransferase activity"/>
    <property type="evidence" value="ECO:0007669"/>
    <property type="project" value="TreeGrafter"/>
</dbReference>